<dbReference type="EMBL" id="BAAAPM010000004">
    <property type="protein sequence ID" value="GAA1726904.1"/>
    <property type="molecule type" value="Genomic_DNA"/>
</dbReference>
<gene>
    <name evidence="1" type="ORF">GCM10009809_23270</name>
</gene>
<dbReference type="Proteomes" id="UP001501138">
    <property type="component" value="Unassembled WGS sequence"/>
</dbReference>
<accession>A0ABN2JH30</accession>
<proteinExistence type="predicted"/>
<evidence type="ECO:0008006" key="3">
    <source>
        <dbReference type="Google" id="ProtNLM"/>
    </source>
</evidence>
<evidence type="ECO:0000313" key="2">
    <source>
        <dbReference type="Proteomes" id="UP001501138"/>
    </source>
</evidence>
<evidence type="ECO:0000313" key="1">
    <source>
        <dbReference type="EMBL" id="GAA1726904.1"/>
    </source>
</evidence>
<keyword evidence="2" id="KW-1185">Reference proteome</keyword>
<protein>
    <recommendedName>
        <fullName evidence="3">DUF3592 domain-containing protein</fullName>
    </recommendedName>
</protein>
<name>A0ABN2JH30_9MICO</name>
<organism evidence="1 2">
    <name type="scientific">Isoptericola hypogeus</name>
    <dbReference type="NCBI Taxonomy" id="300179"/>
    <lineage>
        <taxon>Bacteria</taxon>
        <taxon>Bacillati</taxon>
        <taxon>Actinomycetota</taxon>
        <taxon>Actinomycetes</taxon>
        <taxon>Micrococcales</taxon>
        <taxon>Promicromonosporaceae</taxon>
        <taxon>Isoptericola</taxon>
    </lineage>
</organism>
<reference evidence="1 2" key="1">
    <citation type="journal article" date="2019" name="Int. J. Syst. Evol. Microbiol.">
        <title>The Global Catalogue of Microorganisms (GCM) 10K type strain sequencing project: providing services to taxonomists for standard genome sequencing and annotation.</title>
        <authorList>
            <consortium name="The Broad Institute Genomics Platform"/>
            <consortium name="The Broad Institute Genome Sequencing Center for Infectious Disease"/>
            <person name="Wu L."/>
            <person name="Ma J."/>
        </authorList>
    </citation>
    <scope>NUCLEOTIDE SEQUENCE [LARGE SCALE GENOMIC DNA]</scope>
    <source>
        <strain evidence="1 2">JCM 15589</strain>
    </source>
</reference>
<comment type="caution">
    <text evidence="1">The sequence shown here is derived from an EMBL/GenBank/DDBJ whole genome shotgun (WGS) entry which is preliminary data.</text>
</comment>
<sequence length="105" mass="11467">MAVVVVVTAGALVAALALVALQPVWQTSPRWAWQLADLDRNELHLGGVDDIEDGEVVVQDDATVTVRYTRPETDFFGQPTGQVADEVCYLFPLDDPDDFHKVGCP</sequence>